<evidence type="ECO:0000256" key="1">
    <source>
        <dbReference type="ARBA" id="ARBA00023157"/>
    </source>
</evidence>
<evidence type="ECO:0000256" key="4">
    <source>
        <dbReference type="SAM" id="SignalP"/>
    </source>
</evidence>
<feature type="signal peptide" evidence="4">
    <location>
        <begin position="1"/>
        <end position="20"/>
    </location>
</feature>
<evidence type="ECO:0000256" key="3">
    <source>
        <dbReference type="SAM" id="Phobius"/>
    </source>
</evidence>
<dbReference type="AlphaFoldDB" id="A0A3Q0HFN0"/>
<sequence>MMPFIAVYACCILLFPTDWASTNPQRAPPNPQRGRDANSPQDASAPPLSNTVLLMLSAWAETLGTATNRFSLTAYLRLPLSVSDPVLTPYLEPLNVPAWFRDRSKDNPPSITVYYNWGSRKWVPRNTTYTWPPGITFAHLHTTTRNCTSTSTDHVAGTIRPGVPHSISCSQVPWGINPRGMSWSRSDNSLAWNPQALTPPWYLELPPCTSPCANCSGAHAICPLRPGPVPQVTLSSFHRPPSLVTWNASLAVNVSENSTWHSFFYPILRVALMSSACHGTRLIPYRPPRAWQAFSFLGDCTQLSTPAPLGLLWACSDGRLYTALPATLTGIQCFLTHVALCPPLYANTYLPHSLFIRCHRPTREPYPHQETWSQLSWHKRLWETIKWGAESLIPGYGEIKIHLALVQLIEQVEELTNATRTAIQLLNLQLQATSQMTLQNCLALDAILLQQGGLCQYLNLSRDHCCIAIPSVSLPLSLQVGKMKEIAAKVNRLSGIGQGWLSDLFRWFGWDTSSWLLNLLMPLITHLLPIAVFLCFDCWILQYLKTKLTSLSAFVYTRLPTDPNFIDPDPIVLEPLS</sequence>
<evidence type="ECO:0000256" key="2">
    <source>
        <dbReference type="SAM" id="MobiDB-lite"/>
    </source>
</evidence>
<organism evidence="5 6">
    <name type="scientific">Alligator sinensis</name>
    <name type="common">Chinese alligator</name>
    <dbReference type="NCBI Taxonomy" id="38654"/>
    <lineage>
        <taxon>Eukaryota</taxon>
        <taxon>Metazoa</taxon>
        <taxon>Chordata</taxon>
        <taxon>Craniata</taxon>
        <taxon>Vertebrata</taxon>
        <taxon>Euteleostomi</taxon>
        <taxon>Archelosauria</taxon>
        <taxon>Archosauria</taxon>
        <taxon>Crocodylia</taxon>
        <taxon>Alligatoridae</taxon>
        <taxon>Alligatorinae</taxon>
        <taxon>Alligator</taxon>
    </lineage>
</organism>
<dbReference type="RefSeq" id="XP_025069340.1">
    <property type="nucleotide sequence ID" value="XM_025213555.1"/>
</dbReference>
<dbReference type="PANTHER" id="PTHR10424:SF73">
    <property type="entry name" value="ENDOGENOUS RETROVIRUS GROUP FC1 ENV POLYPROTEIN-RELATED"/>
    <property type="match status" value="1"/>
</dbReference>
<evidence type="ECO:0000313" key="5">
    <source>
        <dbReference type="Proteomes" id="UP000189705"/>
    </source>
</evidence>
<dbReference type="GeneID" id="112551636"/>
<dbReference type="Proteomes" id="UP000189705">
    <property type="component" value="Unplaced"/>
</dbReference>
<keyword evidence="3" id="KW-1133">Transmembrane helix</keyword>
<dbReference type="Gene3D" id="1.10.287.210">
    <property type="match status" value="1"/>
</dbReference>
<keyword evidence="4" id="KW-0732">Signal</keyword>
<accession>A0A3Q0HFN0</accession>
<dbReference type="SUPFAM" id="SSF58069">
    <property type="entry name" value="Virus ectodomain"/>
    <property type="match status" value="1"/>
</dbReference>
<dbReference type="PANTHER" id="PTHR10424">
    <property type="entry name" value="VIRAL ENVELOPE PROTEIN"/>
    <property type="match status" value="1"/>
</dbReference>
<feature type="chain" id="PRO_5018165394" evidence="4">
    <location>
        <begin position="21"/>
        <end position="577"/>
    </location>
</feature>
<dbReference type="InterPro" id="IPR018154">
    <property type="entry name" value="TLV/ENV_coat_polyprotein"/>
</dbReference>
<evidence type="ECO:0000313" key="6">
    <source>
        <dbReference type="RefSeq" id="XP_025069340.1"/>
    </source>
</evidence>
<name>A0A3Q0HFN0_ALLSI</name>
<dbReference type="InParanoid" id="A0A3Q0HFN0"/>
<dbReference type="KEGG" id="asn:112551636"/>
<keyword evidence="3" id="KW-0472">Membrane</keyword>
<feature type="region of interest" description="Disordered" evidence="2">
    <location>
        <begin position="23"/>
        <end position="45"/>
    </location>
</feature>
<feature type="transmembrane region" description="Helical" evidence="3">
    <location>
        <begin position="515"/>
        <end position="541"/>
    </location>
</feature>
<dbReference type="Pfam" id="PF00429">
    <property type="entry name" value="TLV_coat"/>
    <property type="match status" value="1"/>
</dbReference>
<keyword evidence="3" id="KW-0812">Transmembrane</keyword>
<reference evidence="6" key="1">
    <citation type="submission" date="2025-08" db="UniProtKB">
        <authorList>
            <consortium name="RefSeq"/>
        </authorList>
    </citation>
    <scope>IDENTIFICATION</scope>
</reference>
<dbReference type="STRING" id="38654.A0A3Q0HFN0"/>
<proteinExistence type="predicted"/>
<keyword evidence="5" id="KW-1185">Reference proteome</keyword>
<gene>
    <name evidence="6" type="primary">LOC112551636</name>
</gene>
<protein>
    <submittedName>
        <fullName evidence="6">Uncharacterized protein LOC112551636</fullName>
    </submittedName>
</protein>
<keyword evidence="1" id="KW-1015">Disulfide bond</keyword>